<feature type="transmembrane region" description="Helical" evidence="1">
    <location>
        <begin position="31"/>
        <end position="52"/>
    </location>
</feature>
<organism evidence="2 3">
    <name type="scientific">Anaerococcus cruorum</name>
    <dbReference type="NCBI Taxonomy" id="3115617"/>
    <lineage>
        <taxon>Bacteria</taxon>
        <taxon>Bacillati</taxon>
        <taxon>Bacillota</taxon>
        <taxon>Tissierellia</taxon>
        <taxon>Tissierellales</taxon>
        <taxon>Peptoniphilaceae</taxon>
        <taxon>Anaerococcus</taxon>
    </lineage>
</organism>
<keyword evidence="3" id="KW-1185">Reference proteome</keyword>
<keyword evidence="1" id="KW-1133">Transmembrane helix</keyword>
<protein>
    <submittedName>
        <fullName evidence="2">AbgT family transporter</fullName>
    </submittedName>
</protein>
<keyword evidence="1" id="KW-0472">Membrane</keyword>
<evidence type="ECO:0000256" key="1">
    <source>
        <dbReference type="SAM" id="Phobius"/>
    </source>
</evidence>
<dbReference type="RefSeq" id="WP_410032307.1">
    <property type="nucleotide sequence ID" value="NZ_JBGMEH010000001.1"/>
</dbReference>
<dbReference type="InterPro" id="IPR004697">
    <property type="entry name" value="AbgT"/>
</dbReference>
<keyword evidence="1" id="KW-0812">Transmembrane</keyword>
<gene>
    <name evidence="2" type="ORF">ACCQ40_01480</name>
</gene>
<name>A0ABW9MUF5_9FIRM</name>
<evidence type="ECO:0000313" key="2">
    <source>
        <dbReference type="EMBL" id="MFO3715457.1"/>
    </source>
</evidence>
<accession>A0ABW9MUF5</accession>
<comment type="caution">
    <text evidence="2">The sequence shown here is derived from an EMBL/GenBank/DDBJ whole genome shotgun (WGS) entry which is preliminary data.</text>
</comment>
<reference evidence="2 3" key="1">
    <citation type="journal article" date="2025" name="Anaerobe">
        <title>Description of Anaerococcus kampingiae sp. nov., Anaerococcus groningensis sp. nov., Anaerococcus martiniensis sp. nov., and Anaerococcus cruorum sp. nov., isolated from human clinical specimens.</title>
        <authorList>
            <person name="Boiten K.E."/>
            <person name="Meijer J."/>
            <person name="van Wezel E.M."/>
            <person name="Veloo A.C.M."/>
        </authorList>
    </citation>
    <scope>NUCLEOTIDE SEQUENCE [LARGE SCALE GENOMIC DNA]</scope>
    <source>
        <strain evidence="2 3">ENR1039</strain>
    </source>
</reference>
<evidence type="ECO:0000313" key="3">
    <source>
        <dbReference type="Proteomes" id="UP001638015"/>
    </source>
</evidence>
<proteinExistence type="predicted"/>
<sequence length="58" mass="6484">MDNKKTKIQAKESKGFLAWVERVGNALPHPAMIFVIMIVILAVVAQICYMNGVSVDFF</sequence>
<dbReference type="EMBL" id="JBGMEH010000001">
    <property type="protein sequence ID" value="MFO3715457.1"/>
    <property type="molecule type" value="Genomic_DNA"/>
</dbReference>
<dbReference type="Proteomes" id="UP001638015">
    <property type="component" value="Unassembled WGS sequence"/>
</dbReference>
<dbReference type="Pfam" id="PF03806">
    <property type="entry name" value="ABG_transport"/>
    <property type="match status" value="1"/>
</dbReference>